<protein>
    <recommendedName>
        <fullName evidence="1">Creatinase N-terminal domain-containing protein</fullName>
    </recommendedName>
</protein>
<dbReference type="AlphaFoldDB" id="A0A913X1B7"/>
<dbReference type="RefSeq" id="XP_020897366.1">
    <property type="nucleotide sequence ID" value="XM_021041707.1"/>
</dbReference>
<dbReference type="InterPro" id="IPR050422">
    <property type="entry name" value="X-Pro_aminopeptidase_P"/>
</dbReference>
<dbReference type="InterPro" id="IPR000587">
    <property type="entry name" value="Creatinase_N"/>
</dbReference>
<keyword evidence="3" id="KW-1185">Reference proteome</keyword>
<dbReference type="PANTHER" id="PTHR43763">
    <property type="entry name" value="XAA-PRO AMINOPEPTIDASE 1"/>
    <property type="match status" value="1"/>
</dbReference>
<sequence>MARQTGKLLKQLRSLMRGNIKANIKEPIQAYIIPSCDEHQSEYLANSSRRWFISGFDGSSGTAIVTMQKAALWTDGRYFLQAEKQLDANWTLMKDGK</sequence>
<organism evidence="2 3">
    <name type="scientific">Exaiptasia diaphana</name>
    <name type="common">Tropical sea anemone</name>
    <name type="synonym">Aiptasia pulchella</name>
    <dbReference type="NCBI Taxonomy" id="2652724"/>
    <lineage>
        <taxon>Eukaryota</taxon>
        <taxon>Metazoa</taxon>
        <taxon>Cnidaria</taxon>
        <taxon>Anthozoa</taxon>
        <taxon>Hexacorallia</taxon>
        <taxon>Actiniaria</taxon>
        <taxon>Aiptasiidae</taxon>
        <taxon>Exaiptasia</taxon>
    </lineage>
</organism>
<proteinExistence type="predicted"/>
<dbReference type="Proteomes" id="UP000887567">
    <property type="component" value="Unplaced"/>
</dbReference>
<name>A0A913X1B7_EXADI</name>
<dbReference type="OMA" id="AMRNCEY"/>
<feature type="domain" description="Creatinase N-terminal" evidence="1">
    <location>
        <begin position="30"/>
        <end position="87"/>
    </location>
</feature>
<dbReference type="EnsemblMetazoa" id="XM_021041707.1">
    <property type="protein sequence ID" value="XP_020897366.1"/>
    <property type="gene ID" value="LOC110236209"/>
</dbReference>
<dbReference type="PANTHER" id="PTHR43763:SF6">
    <property type="entry name" value="XAA-PRO AMINOPEPTIDASE 1"/>
    <property type="match status" value="1"/>
</dbReference>
<evidence type="ECO:0000313" key="2">
    <source>
        <dbReference type="EnsemblMetazoa" id="XP_020897366.1"/>
    </source>
</evidence>
<accession>A0A913X1B7</accession>
<dbReference type="GeneID" id="110236209"/>
<dbReference type="SUPFAM" id="SSF53092">
    <property type="entry name" value="Creatinase/prolidase N-terminal domain"/>
    <property type="match status" value="1"/>
</dbReference>
<dbReference type="Gene3D" id="3.40.350.10">
    <property type="entry name" value="Creatinase/prolidase N-terminal domain"/>
    <property type="match status" value="1"/>
</dbReference>
<dbReference type="Pfam" id="PF01321">
    <property type="entry name" value="Creatinase_N"/>
    <property type="match status" value="1"/>
</dbReference>
<evidence type="ECO:0000313" key="3">
    <source>
        <dbReference type="Proteomes" id="UP000887567"/>
    </source>
</evidence>
<evidence type="ECO:0000259" key="1">
    <source>
        <dbReference type="Pfam" id="PF01321"/>
    </source>
</evidence>
<dbReference type="KEGG" id="epa:110236209"/>
<dbReference type="InterPro" id="IPR029149">
    <property type="entry name" value="Creatin/AminoP/Spt16_N"/>
</dbReference>
<reference evidence="2" key="1">
    <citation type="submission" date="2022-11" db="UniProtKB">
        <authorList>
            <consortium name="EnsemblMetazoa"/>
        </authorList>
    </citation>
    <scope>IDENTIFICATION</scope>
</reference>
<dbReference type="OrthoDB" id="9995434at2759"/>